<keyword evidence="5" id="KW-1185">Reference proteome</keyword>
<dbReference type="Proteomes" id="UP000319143">
    <property type="component" value="Unassembled WGS sequence"/>
</dbReference>
<gene>
    <name evidence="4" type="primary">omcB_2</name>
    <name evidence="4" type="ORF">Poly41_08920</name>
</gene>
<feature type="region of interest" description="Disordered" evidence="1">
    <location>
        <begin position="141"/>
        <end position="221"/>
    </location>
</feature>
<feature type="domain" description="DUF11" evidence="3">
    <location>
        <begin position="755"/>
        <end position="845"/>
    </location>
</feature>
<proteinExistence type="predicted"/>
<evidence type="ECO:0000313" key="5">
    <source>
        <dbReference type="Proteomes" id="UP000319143"/>
    </source>
</evidence>
<feature type="region of interest" description="Disordered" evidence="1">
    <location>
        <begin position="254"/>
        <end position="303"/>
    </location>
</feature>
<dbReference type="InterPro" id="IPR001434">
    <property type="entry name" value="OmcB-like_DUF11"/>
</dbReference>
<dbReference type="EMBL" id="SJPV01000001">
    <property type="protein sequence ID" value="TWU42594.1"/>
    <property type="molecule type" value="Genomic_DNA"/>
</dbReference>
<feature type="compositionally biased region" description="Low complexity" evidence="1">
    <location>
        <begin position="276"/>
        <end position="288"/>
    </location>
</feature>
<feature type="chain" id="PRO_5023131937" evidence="2">
    <location>
        <begin position="22"/>
        <end position="862"/>
    </location>
</feature>
<name>A0A5C6E284_9BACT</name>
<feature type="domain" description="DUF11" evidence="3">
    <location>
        <begin position="417"/>
        <end position="509"/>
    </location>
</feature>
<dbReference type="PANTHER" id="PTHR34819">
    <property type="entry name" value="LARGE CYSTEINE-RICH PERIPLASMIC PROTEIN OMCB"/>
    <property type="match status" value="1"/>
</dbReference>
<dbReference type="RefSeq" id="WP_231615389.1">
    <property type="nucleotide sequence ID" value="NZ_SJPV01000001.1"/>
</dbReference>
<feature type="region of interest" description="Disordered" evidence="1">
    <location>
        <begin position="338"/>
        <end position="359"/>
    </location>
</feature>
<accession>A0A5C6E284</accession>
<evidence type="ECO:0000256" key="1">
    <source>
        <dbReference type="SAM" id="MobiDB-lite"/>
    </source>
</evidence>
<feature type="signal peptide" evidence="2">
    <location>
        <begin position="1"/>
        <end position="21"/>
    </location>
</feature>
<dbReference type="InterPro" id="IPR013783">
    <property type="entry name" value="Ig-like_fold"/>
</dbReference>
<evidence type="ECO:0000313" key="4">
    <source>
        <dbReference type="EMBL" id="TWU42594.1"/>
    </source>
</evidence>
<dbReference type="NCBIfam" id="TIGR01451">
    <property type="entry name" value="B_ant_repeat"/>
    <property type="match status" value="2"/>
</dbReference>
<dbReference type="AlphaFoldDB" id="A0A5C6E284"/>
<feature type="domain" description="DUF11" evidence="3">
    <location>
        <begin position="526"/>
        <end position="612"/>
    </location>
</feature>
<organism evidence="4 5">
    <name type="scientific">Novipirellula artificiosorum</name>
    <dbReference type="NCBI Taxonomy" id="2528016"/>
    <lineage>
        <taxon>Bacteria</taxon>
        <taxon>Pseudomonadati</taxon>
        <taxon>Planctomycetota</taxon>
        <taxon>Planctomycetia</taxon>
        <taxon>Pirellulales</taxon>
        <taxon>Pirellulaceae</taxon>
        <taxon>Novipirellula</taxon>
    </lineage>
</organism>
<reference evidence="4 5" key="1">
    <citation type="submission" date="2019-02" db="EMBL/GenBank/DDBJ databases">
        <title>Deep-cultivation of Planctomycetes and their phenomic and genomic characterization uncovers novel biology.</title>
        <authorList>
            <person name="Wiegand S."/>
            <person name="Jogler M."/>
            <person name="Boedeker C."/>
            <person name="Pinto D."/>
            <person name="Vollmers J."/>
            <person name="Rivas-Marin E."/>
            <person name="Kohn T."/>
            <person name="Peeters S.H."/>
            <person name="Heuer A."/>
            <person name="Rast P."/>
            <person name="Oberbeckmann S."/>
            <person name="Bunk B."/>
            <person name="Jeske O."/>
            <person name="Meyerdierks A."/>
            <person name="Storesund J.E."/>
            <person name="Kallscheuer N."/>
            <person name="Luecker S."/>
            <person name="Lage O.M."/>
            <person name="Pohl T."/>
            <person name="Merkel B.J."/>
            <person name="Hornburger P."/>
            <person name="Mueller R.-W."/>
            <person name="Bruemmer F."/>
            <person name="Labrenz M."/>
            <person name="Spormann A.M."/>
            <person name="Op Den Camp H."/>
            <person name="Overmann J."/>
            <person name="Amann R."/>
            <person name="Jetten M.S.M."/>
            <person name="Mascher T."/>
            <person name="Medema M.H."/>
            <person name="Devos D.P."/>
            <person name="Kaster A.-K."/>
            <person name="Ovreas L."/>
            <person name="Rohde M."/>
            <person name="Galperin M.Y."/>
            <person name="Jogler C."/>
        </authorList>
    </citation>
    <scope>NUCLEOTIDE SEQUENCE [LARGE SCALE GENOMIC DNA]</scope>
    <source>
        <strain evidence="4 5">Poly41</strain>
    </source>
</reference>
<keyword evidence="2" id="KW-0732">Signal</keyword>
<protein>
    <submittedName>
        <fullName evidence="4">Large cysteine-rich periplasmic protein OmcB</fullName>
    </submittedName>
</protein>
<comment type="caution">
    <text evidence="4">The sequence shown here is derived from an EMBL/GenBank/DDBJ whole genome shotgun (WGS) entry which is preliminary data.</text>
</comment>
<dbReference type="Pfam" id="PF01345">
    <property type="entry name" value="DUF11"/>
    <property type="match status" value="4"/>
</dbReference>
<dbReference type="PANTHER" id="PTHR34819:SF3">
    <property type="entry name" value="CELL SURFACE PROTEIN"/>
    <property type="match status" value="1"/>
</dbReference>
<feature type="domain" description="DUF11" evidence="3">
    <location>
        <begin position="643"/>
        <end position="709"/>
    </location>
</feature>
<dbReference type="InterPro" id="IPR051172">
    <property type="entry name" value="Chlamydia_OmcB"/>
</dbReference>
<dbReference type="Gene3D" id="2.60.40.10">
    <property type="entry name" value="Immunoglobulins"/>
    <property type="match status" value="2"/>
</dbReference>
<evidence type="ECO:0000259" key="3">
    <source>
        <dbReference type="Pfam" id="PF01345"/>
    </source>
</evidence>
<evidence type="ECO:0000256" key="2">
    <source>
        <dbReference type="SAM" id="SignalP"/>
    </source>
</evidence>
<dbReference type="InterPro" id="IPR047589">
    <property type="entry name" value="DUF11_rpt"/>
</dbReference>
<sequence length="862" mass="89976" precursor="true">MKPFGVRLAAGAVTILLGALAAAQAQKDRGDHKESSWTLNASTQLTHPPAPITGMESTQPQGLLGVAASEMQAGNLSKLNLPDGPLGSIDSKSLPMAEYGAVQQVQFSEPAIDSAPDLAYETASAHIATRSTVAPFVPPTLAGDPMSASEAPGWGLPNDPISVESESPEPMPPTPTDAPDSLSSDPQGMAMAPLGPSAAAYGELPMPDSSPMQELGGEPSMAMPAMAMPSMAVPALSMANVPQDEYVDPLAEVGAAPMSSGQPSNVLRGGPEPMTMSGSAMSGSIAAAPSVNPLPQSAPMETQPMMGQPMPFTPPAAADALPAATSMAAMPMPYAEPSVNQPQYGSAAPLEQPGYPASLPDQRVASAASLPTAMQNSYPPQPLATPIAAQPVAIDPNETLASPGDRRLEGIQAPSIVIQKRAPSEVKVGKPASFVIHVQNVGTVEALDVQVNDRVPQGMRLVDASPAPTLEGDVLIWSLGSMPAGDERTVTMQLVPEQEGELGSVARVTFEAAASVRTVSTRPELKIVQRAPEQVLIGQQLEIEVEVSNPGTGSATGVVVQEDVPNGLEHPKGKQLDNLLGDLAPGEVRHQVLRLRATAPGVIQNTIRLVSDDGLSAEHQVDVEVVAPQLQIGLSGPSLKYLERQATYELQVENTGTADATNVEIVAQLDRGFTFVSTDFEGQYDPSQHAVYWSLANLPKGKGGKVPLTLLPVEEGARKISIEAKGDLGTVAKSEKNIAIESLAELTFQIADSADPIEIGGETTYEIRVANSGSRNDSNVRVQLQLPAGIERVAADGDAQEDGRGGIFFPPKPQLAANSDLVYRVRVRGMTEGTHLVKAIVTSDQAAVPVTKEESTMVYADR</sequence>